<evidence type="ECO:0000313" key="2">
    <source>
        <dbReference type="EMBL" id="TWF59322.1"/>
    </source>
</evidence>
<dbReference type="OrthoDB" id="7829964at2"/>
<evidence type="ECO:0000259" key="1">
    <source>
        <dbReference type="PROSITE" id="PS51163"/>
    </source>
</evidence>
<dbReference type="PROSITE" id="PS51163">
    <property type="entry name" value="YRDC"/>
    <property type="match status" value="1"/>
</dbReference>
<reference evidence="2 3" key="1">
    <citation type="submission" date="2019-06" db="EMBL/GenBank/DDBJ databases">
        <title>Sorghum-associated microbial communities from plants grown in Nebraska, USA.</title>
        <authorList>
            <person name="Schachtman D."/>
        </authorList>
    </citation>
    <scope>NUCLEOTIDE SEQUENCE [LARGE SCALE GENOMIC DNA]</scope>
    <source>
        <strain evidence="2 3">1225</strain>
    </source>
</reference>
<feature type="domain" description="YrdC-like" evidence="1">
    <location>
        <begin position="7"/>
        <end position="206"/>
    </location>
</feature>
<dbReference type="Gene3D" id="3.90.870.10">
    <property type="entry name" value="DHBP synthase"/>
    <property type="match status" value="1"/>
</dbReference>
<protein>
    <submittedName>
        <fullName evidence="2">tRNA A37 threonylcarbamoyladenosine synthetase subunit TsaC/SUA5/YrdC</fullName>
    </submittedName>
</protein>
<dbReference type="Proteomes" id="UP000320653">
    <property type="component" value="Unassembled WGS sequence"/>
</dbReference>
<dbReference type="InterPro" id="IPR006070">
    <property type="entry name" value="Sua5-like_dom"/>
</dbReference>
<dbReference type="InterPro" id="IPR017945">
    <property type="entry name" value="DHBP_synth_RibB-like_a/b_dom"/>
</dbReference>
<dbReference type="RefSeq" id="WP_145633597.1">
    <property type="nucleotide sequence ID" value="NZ_VIWP01000001.1"/>
</dbReference>
<dbReference type="AlphaFoldDB" id="A0A561R9L8"/>
<dbReference type="EMBL" id="VIWP01000001">
    <property type="protein sequence ID" value="TWF59322.1"/>
    <property type="molecule type" value="Genomic_DNA"/>
</dbReference>
<comment type="caution">
    <text evidence="2">The sequence shown here is derived from an EMBL/GenBank/DDBJ whole genome shotgun (WGS) entry which is preliminary data.</text>
</comment>
<keyword evidence="3" id="KW-1185">Reference proteome</keyword>
<name>A0A561R9L8_9HYPH</name>
<organism evidence="2 3">
    <name type="scientific">Neorhizobium alkalisoli</name>
    <dbReference type="NCBI Taxonomy" id="528178"/>
    <lineage>
        <taxon>Bacteria</taxon>
        <taxon>Pseudomonadati</taxon>
        <taxon>Pseudomonadota</taxon>
        <taxon>Alphaproteobacteria</taxon>
        <taxon>Hyphomicrobiales</taxon>
        <taxon>Rhizobiaceae</taxon>
        <taxon>Rhizobium/Agrobacterium group</taxon>
        <taxon>Neorhizobium</taxon>
    </lineage>
</organism>
<gene>
    <name evidence="2" type="ORF">FHW37_1011128</name>
</gene>
<dbReference type="GO" id="GO:0003725">
    <property type="term" value="F:double-stranded RNA binding"/>
    <property type="evidence" value="ECO:0007669"/>
    <property type="project" value="InterPro"/>
</dbReference>
<dbReference type="Pfam" id="PF01300">
    <property type="entry name" value="Sua5_yciO_yrdC"/>
    <property type="match status" value="1"/>
</dbReference>
<sequence length="231" mass="25608">MTVINPAEDAAKVMGVLEEGGIAIVPLDVAYAVFGGNGVAIKRIFEAKERSLTKPNGMMADFEIFSEVHIVDQRERDLVRAVTDDFGLPLSVVAPFRMDHPIFAECDEFTMERSTKLGTLDLLLNAGPLHREITKLSRQKMRPVLGSSANKSLTGSKYRLQDVDKEVRAAASIEVDYGLSRYANARGISSTIIDLKTFEVHRYGVCFEQISDILKRYFKIELPQPKTAAVA</sequence>
<proteinExistence type="predicted"/>
<evidence type="ECO:0000313" key="3">
    <source>
        <dbReference type="Proteomes" id="UP000320653"/>
    </source>
</evidence>
<dbReference type="SUPFAM" id="SSF55821">
    <property type="entry name" value="YrdC/RibB"/>
    <property type="match status" value="1"/>
</dbReference>
<accession>A0A561R9L8</accession>